<dbReference type="PaxDb" id="243275-TDE_1819"/>
<keyword evidence="2" id="KW-1185">Reference proteome</keyword>
<accession>Q73LP3</accession>
<dbReference type="Proteomes" id="UP000008212">
    <property type="component" value="Chromosome"/>
</dbReference>
<sequence>MEIDIADFISGYKSEQFVSNYDDWNYKDVISHLFEWIM</sequence>
<protein>
    <submittedName>
        <fullName evidence="1">Uncharacterized protein</fullName>
    </submittedName>
</protein>
<reference evidence="1 2" key="1">
    <citation type="journal article" date="2004" name="Proc. Natl. Acad. Sci. U.S.A.">
        <title>Comparison of the genome of the oral pathogen Treponema denticola with other spirochete genomes.</title>
        <authorList>
            <person name="Seshadri R."/>
            <person name="Myers G.S."/>
            <person name="Tettelin H."/>
            <person name="Eisen J.A."/>
            <person name="Heidelberg J.F."/>
            <person name="Dodson R.J."/>
            <person name="Davidsen T.M."/>
            <person name="DeBoy R.T."/>
            <person name="Fouts D.E."/>
            <person name="Haft D.H."/>
            <person name="Selengut J."/>
            <person name="Ren Q."/>
            <person name="Brinkac L.M."/>
            <person name="Madupu R."/>
            <person name="Kolonay J."/>
            <person name="Durkin S.A."/>
            <person name="Daugherty S.C."/>
            <person name="Shetty J."/>
            <person name="Shvartsbeyn A."/>
            <person name="Gebregeorgis E."/>
            <person name="Geer K."/>
            <person name="Tsegaye G."/>
            <person name="Malek J."/>
            <person name="Ayodeji B."/>
            <person name="Shatsman S."/>
            <person name="McLeod M.P."/>
            <person name="Smajs D."/>
            <person name="Howell J.K."/>
            <person name="Pal S."/>
            <person name="Amin A."/>
            <person name="Vashisth P."/>
            <person name="McNeill T.Z."/>
            <person name="Xiang Q."/>
            <person name="Sodergren E."/>
            <person name="Baca E."/>
            <person name="Weinstock G.M."/>
            <person name="Norris S.J."/>
            <person name="Fraser C.M."/>
            <person name="Paulsen I.T."/>
        </authorList>
    </citation>
    <scope>NUCLEOTIDE SEQUENCE [LARGE SCALE GENOMIC DNA]</scope>
    <source>
        <strain evidence="2">ATCC 35405 / DSM 14222 / CIP 103919 / JCM 8153 / KCTC 15104</strain>
    </source>
</reference>
<evidence type="ECO:0000313" key="1">
    <source>
        <dbReference type="EMBL" id="AAS12334.1"/>
    </source>
</evidence>
<dbReference type="KEGG" id="tde:TDE_1819"/>
<evidence type="ECO:0000313" key="2">
    <source>
        <dbReference type="Proteomes" id="UP000008212"/>
    </source>
</evidence>
<dbReference type="STRING" id="243275.TDE_1819"/>
<dbReference type="AlphaFoldDB" id="Q73LP3"/>
<dbReference type="HOGENOM" id="CLU_3334246_0_0_12"/>
<dbReference type="EMBL" id="AE017226">
    <property type="protein sequence ID" value="AAS12334.1"/>
    <property type="molecule type" value="Genomic_DNA"/>
</dbReference>
<gene>
    <name evidence="1" type="ordered locus">TDE_1819</name>
</gene>
<proteinExistence type="predicted"/>
<name>Q73LP3_TREDE</name>
<organism evidence="1 2">
    <name type="scientific">Treponema denticola (strain ATCC 35405 / DSM 14222 / CIP 103919 / JCM 8153 / KCTC 15104)</name>
    <dbReference type="NCBI Taxonomy" id="243275"/>
    <lineage>
        <taxon>Bacteria</taxon>
        <taxon>Pseudomonadati</taxon>
        <taxon>Spirochaetota</taxon>
        <taxon>Spirochaetia</taxon>
        <taxon>Spirochaetales</taxon>
        <taxon>Treponemataceae</taxon>
        <taxon>Treponema</taxon>
    </lineage>
</organism>